<evidence type="ECO:0000313" key="2">
    <source>
        <dbReference type="Proteomes" id="UP000228740"/>
    </source>
</evidence>
<accession>A0A2M9CB47</accession>
<gene>
    <name evidence="1" type="ORF">CLV73_2063</name>
</gene>
<comment type="caution">
    <text evidence="1">The sequence shown here is derived from an EMBL/GenBank/DDBJ whole genome shotgun (WGS) entry which is preliminary data.</text>
</comment>
<dbReference type="AlphaFoldDB" id="A0A2M9CB47"/>
<protein>
    <submittedName>
        <fullName evidence="1">Uncharacterized protein</fullName>
    </submittedName>
</protein>
<dbReference type="EMBL" id="PGFD01000001">
    <property type="protein sequence ID" value="PJJ68040.1"/>
    <property type="molecule type" value="Genomic_DNA"/>
</dbReference>
<sequence>MRTKILLLFLFEWTQVVSGQEIKIGEPFTFKAPAKHTGTDVKKTEIYNKDTNNPNYLEDGVKYKIVDISGNTIGLKVDPPFKESEGSISKASYYNYKLFYVSKEEFLAKAEKIAEVPDRFSVGILTLPFKFRPQDEKTFEAQFNLSSTLNWRVGKFYSTDYYIQIGAGLGSVELNSNNSLGIGADENINAATLTMFTGVMLQYKKVQAGIYCGVDQINNQKHYQWRNNGNLWFGFGVGYQLFNVDLGGGSKKDVQ</sequence>
<dbReference type="OrthoDB" id="1158431at2"/>
<proteinExistence type="predicted"/>
<evidence type="ECO:0000313" key="1">
    <source>
        <dbReference type="EMBL" id="PJJ68040.1"/>
    </source>
</evidence>
<reference evidence="1 2" key="1">
    <citation type="submission" date="2017-11" db="EMBL/GenBank/DDBJ databases">
        <title>Genomic Encyclopedia of Archaeal and Bacterial Type Strains, Phase II (KMG-II): From Individual Species to Whole Genera.</title>
        <authorList>
            <person name="Goeker M."/>
        </authorList>
    </citation>
    <scope>NUCLEOTIDE SEQUENCE [LARGE SCALE GENOMIC DNA]</scope>
    <source>
        <strain evidence="1 2">DSM 27617</strain>
    </source>
</reference>
<dbReference type="Proteomes" id="UP000228740">
    <property type="component" value="Unassembled WGS sequence"/>
</dbReference>
<keyword evidence="2" id="KW-1185">Reference proteome</keyword>
<organism evidence="1 2">
    <name type="scientific">Chryseobacterium geocarposphaerae</name>
    <dbReference type="NCBI Taxonomy" id="1416776"/>
    <lineage>
        <taxon>Bacteria</taxon>
        <taxon>Pseudomonadati</taxon>
        <taxon>Bacteroidota</taxon>
        <taxon>Flavobacteriia</taxon>
        <taxon>Flavobacteriales</taxon>
        <taxon>Weeksellaceae</taxon>
        <taxon>Chryseobacterium group</taxon>
        <taxon>Chryseobacterium</taxon>
    </lineage>
</organism>
<dbReference type="RefSeq" id="WP_100376693.1">
    <property type="nucleotide sequence ID" value="NZ_PGFD01000001.1"/>
</dbReference>
<name>A0A2M9CB47_9FLAO</name>